<comment type="catalytic activity">
    <reaction evidence="13">
        <text>[GlcNAc-(1-&gt;4)-Mur2Ac(oyl-L-Ala-gamma-D-Glu-L-Lys-D-Ala-D-Ala)](n)-di-trans,octa-cis-undecaprenyl diphosphate + beta-D-GlcNAc-(1-&gt;4)-Mur2Ac(oyl-L-Ala-gamma-D-Glu-L-Lys-D-Ala-D-Ala)-di-trans,octa-cis-undecaprenyl diphosphate = [GlcNAc-(1-&gt;4)-Mur2Ac(oyl-L-Ala-gamma-D-Glu-L-Lys-D-Ala-D-Ala)](n+1)-di-trans,octa-cis-undecaprenyl diphosphate + di-trans,octa-cis-undecaprenyl diphosphate + H(+)</text>
        <dbReference type="Rhea" id="RHEA:23708"/>
        <dbReference type="Rhea" id="RHEA-COMP:9602"/>
        <dbReference type="Rhea" id="RHEA-COMP:9603"/>
        <dbReference type="ChEBI" id="CHEBI:15378"/>
        <dbReference type="ChEBI" id="CHEBI:58405"/>
        <dbReference type="ChEBI" id="CHEBI:60033"/>
        <dbReference type="ChEBI" id="CHEBI:78435"/>
        <dbReference type="EC" id="2.4.99.28"/>
    </reaction>
</comment>
<accession>A0A6A0B252</accession>
<keyword evidence="10" id="KW-0511">Multifunctional enzyme</keyword>
<dbReference type="GO" id="GO:0008658">
    <property type="term" value="F:penicillin binding"/>
    <property type="evidence" value="ECO:0007669"/>
    <property type="project" value="InterPro"/>
</dbReference>
<dbReference type="GO" id="GO:0071555">
    <property type="term" value="P:cell wall organization"/>
    <property type="evidence" value="ECO:0007669"/>
    <property type="project" value="UniProtKB-KW"/>
</dbReference>
<proteinExistence type="inferred from homology"/>
<dbReference type="AlphaFoldDB" id="A0A6A0B252"/>
<keyword evidence="11" id="KW-0961">Cell wall biogenesis/degradation</keyword>
<evidence type="ECO:0000256" key="10">
    <source>
        <dbReference type="ARBA" id="ARBA00023268"/>
    </source>
</evidence>
<feature type="domain" description="Penicillin-binding protein transpeptidase" evidence="16">
    <location>
        <begin position="465"/>
        <end position="517"/>
    </location>
</feature>
<feature type="compositionally biased region" description="Basic and acidic residues" evidence="14">
    <location>
        <begin position="94"/>
        <end position="107"/>
    </location>
</feature>
<feature type="compositionally biased region" description="Low complexity" evidence="14">
    <location>
        <begin position="825"/>
        <end position="838"/>
    </location>
</feature>
<evidence type="ECO:0000256" key="7">
    <source>
        <dbReference type="ARBA" id="ARBA00022801"/>
    </source>
</evidence>
<feature type="domain" description="Glycosyl transferase family 51" evidence="17">
    <location>
        <begin position="171"/>
        <end position="357"/>
    </location>
</feature>
<evidence type="ECO:0000256" key="6">
    <source>
        <dbReference type="ARBA" id="ARBA00022679"/>
    </source>
</evidence>
<keyword evidence="4" id="KW-0645">Protease</keyword>
<comment type="catalytic activity">
    <reaction evidence="12">
        <text>Preferential cleavage: (Ac)2-L-Lys-D-Ala-|-D-Ala. Also transpeptidation of peptidyl-alanyl moieties that are N-acyl substituents of D-alanine.</text>
        <dbReference type="EC" id="3.4.16.4"/>
    </reaction>
</comment>
<feature type="compositionally biased region" description="Gly residues" evidence="14">
    <location>
        <begin position="75"/>
        <end position="93"/>
    </location>
</feature>
<dbReference type="GO" id="GO:0030288">
    <property type="term" value="C:outer membrane-bounded periplasmic space"/>
    <property type="evidence" value="ECO:0007669"/>
    <property type="project" value="TreeGrafter"/>
</dbReference>
<dbReference type="EMBL" id="BLLG01000019">
    <property type="protein sequence ID" value="GFH38658.1"/>
    <property type="molecule type" value="Genomic_DNA"/>
</dbReference>
<evidence type="ECO:0000256" key="13">
    <source>
        <dbReference type="ARBA" id="ARBA00049902"/>
    </source>
</evidence>
<keyword evidence="15" id="KW-0812">Transmembrane</keyword>
<dbReference type="RefSeq" id="WP_173266300.1">
    <property type="nucleotide sequence ID" value="NZ_BLLG01000019.1"/>
</dbReference>
<feature type="compositionally biased region" description="Low complexity" evidence="14">
    <location>
        <begin position="804"/>
        <end position="817"/>
    </location>
</feature>
<evidence type="ECO:0000256" key="14">
    <source>
        <dbReference type="SAM" id="MobiDB-lite"/>
    </source>
</evidence>
<keyword evidence="8" id="KW-0133">Cell shape</keyword>
<feature type="transmembrane region" description="Helical" evidence="15">
    <location>
        <begin position="126"/>
        <end position="149"/>
    </location>
</feature>
<feature type="region of interest" description="Disordered" evidence="14">
    <location>
        <begin position="1"/>
        <end position="107"/>
    </location>
</feature>
<dbReference type="Gene3D" id="1.10.3810.10">
    <property type="entry name" value="Biosynthetic peptidoglycan transglycosylase-like"/>
    <property type="match status" value="1"/>
</dbReference>
<name>A0A6A0B252_9ACTN</name>
<dbReference type="InterPro" id="IPR036950">
    <property type="entry name" value="PBP_transglycosylase"/>
</dbReference>
<keyword evidence="7" id="KW-0378">Hydrolase</keyword>
<dbReference type="Proteomes" id="UP000484988">
    <property type="component" value="Unassembled WGS sequence"/>
</dbReference>
<dbReference type="InterPro" id="IPR023346">
    <property type="entry name" value="Lysozyme-like_dom_sf"/>
</dbReference>
<evidence type="ECO:0000256" key="1">
    <source>
        <dbReference type="ARBA" id="ARBA00007090"/>
    </source>
</evidence>
<feature type="region of interest" description="Disordered" evidence="14">
    <location>
        <begin position="691"/>
        <end position="717"/>
    </location>
</feature>
<feature type="compositionally biased region" description="Basic and acidic residues" evidence="14">
    <location>
        <begin position="1"/>
        <end position="15"/>
    </location>
</feature>
<keyword evidence="3" id="KW-0121">Carboxypeptidase</keyword>
<evidence type="ECO:0000256" key="11">
    <source>
        <dbReference type="ARBA" id="ARBA00023316"/>
    </source>
</evidence>
<dbReference type="PANTHER" id="PTHR32282:SF34">
    <property type="entry name" value="PENICILLIN-BINDING PROTEIN 1A"/>
    <property type="match status" value="1"/>
</dbReference>
<feature type="domain" description="Penicillin-binding protein transpeptidase" evidence="16">
    <location>
        <begin position="555"/>
        <end position="743"/>
    </location>
</feature>
<feature type="region of interest" description="Disordered" evidence="14">
    <location>
        <begin position="786"/>
        <end position="927"/>
    </location>
</feature>
<dbReference type="GO" id="GO:0009252">
    <property type="term" value="P:peptidoglycan biosynthetic process"/>
    <property type="evidence" value="ECO:0007669"/>
    <property type="project" value="UniProtKB-KW"/>
</dbReference>
<evidence type="ECO:0000256" key="12">
    <source>
        <dbReference type="ARBA" id="ARBA00034000"/>
    </source>
</evidence>
<gene>
    <name evidence="18" type="ORF">SCWH03_49060</name>
</gene>
<protein>
    <submittedName>
        <fullName evidence="18">Penicillin-binding protein</fullName>
    </submittedName>
</protein>
<dbReference type="FunFam" id="1.10.3810.10:FF:000001">
    <property type="entry name" value="Penicillin-binding protein 1A"/>
    <property type="match status" value="1"/>
</dbReference>
<feature type="compositionally biased region" description="Gly residues" evidence="14">
    <location>
        <begin position="886"/>
        <end position="927"/>
    </location>
</feature>
<evidence type="ECO:0000256" key="15">
    <source>
        <dbReference type="SAM" id="Phobius"/>
    </source>
</evidence>
<dbReference type="SUPFAM" id="SSF56601">
    <property type="entry name" value="beta-lactamase/transpeptidase-like"/>
    <property type="match status" value="1"/>
</dbReference>
<dbReference type="Pfam" id="PF00905">
    <property type="entry name" value="Transpeptidase"/>
    <property type="match status" value="2"/>
</dbReference>
<dbReference type="Pfam" id="PF00912">
    <property type="entry name" value="Transgly"/>
    <property type="match status" value="1"/>
</dbReference>
<dbReference type="InterPro" id="IPR012338">
    <property type="entry name" value="Beta-lactam/transpept-like"/>
</dbReference>
<evidence type="ECO:0000256" key="9">
    <source>
        <dbReference type="ARBA" id="ARBA00022984"/>
    </source>
</evidence>
<keyword evidence="19" id="KW-1185">Reference proteome</keyword>
<evidence type="ECO:0000313" key="18">
    <source>
        <dbReference type="EMBL" id="GFH38658.1"/>
    </source>
</evidence>
<dbReference type="GO" id="GO:0008360">
    <property type="term" value="P:regulation of cell shape"/>
    <property type="evidence" value="ECO:0007669"/>
    <property type="project" value="UniProtKB-KW"/>
</dbReference>
<comment type="similarity">
    <text evidence="1">In the C-terminal section; belongs to the transpeptidase family.</text>
</comment>
<dbReference type="SUPFAM" id="SSF53955">
    <property type="entry name" value="Lysozyme-like"/>
    <property type="match status" value="1"/>
</dbReference>
<comment type="similarity">
    <text evidence="2">In the N-terminal section; belongs to the glycosyltransferase 51 family.</text>
</comment>
<keyword evidence="5" id="KW-0328">Glycosyltransferase</keyword>
<dbReference type="InterPro" id="IPR001264">
    <property type="entry name" value="Glyco_trans_51"/>
</dbReference>
<dbReference type="GO" id="GO:0008955">
    <property type="term" value="F:peptidoglycan glycosyltransferase activity"/>
    <property type="evidence" value="ECO:0007669"/>
    <property type="project" value="UniProtKB-EC"/>
</dbReference>
<dbReference type="Gene3D" id="3.40.710.10">
    <property type="entry name" value="DD-peptidase/beta-lactamase superfamily"/>
    <property type="match status" value="1"/>
</dbReference>
<evidence type="ECO:0000256" key="2">
    <source>
        <dbReference type="ARBA" id="ARBA00007739"/>
    </source>
</evidence>
<organism evidence="18 19">
    <name type="scientific">Streptomyces pacificus</name>
    <dbReference type="NCBI Taxonomy" id="2705029"/>
    <lineage>
        <taxon>Bacteria</taxon>
        <taxon>Bacillati</taxon>
        <taxon>Actinomycetota</taxon>
        <taxon>Actinomycetes</taxon>
        <taxon>Kitasatosporales</taxon>
        <taxon>Streptomycetaceae</taxon>
        <taxon>Streptomyces</taxon>
    </lineage>
</organism>
<evidence type="ECO:0000256" key="5">
    <source>
        <dbReference type="ARBA" id="ARBA00022676"/>
    </source>
</evidence>
<dbReference type="GO" id="GO:0009002">
    <property type="term" value="F:serine-type D-Ala-D-Ala carboxypeptidase activity"/>
    <property type="evidence" value="ECO:0007669"/>
    <property type="project" value="UniProtKB-EC"/>
</dbReference>
<evidence type="ECO:0000259" key="16">
    <source>
        <dbReference type="Pfam" id="PF00905"/>
    </source>
</evidence>
<dbReference type="PANTHER" id="PTHR32282">
    <property type="entry name" value="BINDING PROTEIN TRANSPEPTIDASE, PUTATIVE-RELATED"/>
    <property type="match status" value="1"/>
</dbReference>
<comment type="caution">
    <text evidence="18">The sequence shown here is derived from an EMBL/GenBank/DDBJ whole genome shotgun (WGS) entry which is preliminary data.</text>
</comment>
<keyword evidence="15" id="KW-0472">Membrane</keyword>
<evidence type="ECO:0000256" key="3">
    <source>
        <dbReference type="ARBA" id="ARBA00022645"/>
    </source>
</evidence>
<keyword evidence="6" id="KW-0808">Transferase</keyword>
<dbReference type="InterPro" id="IPR050396">
    <property type="entry name" value="Glycosyltr_51/Transpeptidase"/>
</dbReference>
<sequence>MSEHRRKPPQPEDGGRAAARRAAQQSPTGRRAVRGAGTGSPSAAHGEERPYEGRAAARRAAQRAGSGRRRDSEAGGSGTGGHGGGRRGTGGPGGRDRGGDPGRRRLIDYPRRDKYGWRRWVPSWKLVAGLCLAFLGSLMTAGTIAYAVVGVPDQDKAAKAQNNVYYYADGSQLAATGGEVNRQIVSIDNIPIHMQNAVISAENKTFRSDKGIDPMGIGRAVLNMARGGQTQGGSTITQQFVKNAMLGDQSQTLSRKVKELFISMKVGTEMEKPKIMEGYLNTSYYGRGAYGIQAAARTYYGVNAKELTASQCAFLASLLKGATYYDPAGATEIDARATPKANTERVTKRWMWILGEMRKDGHLTAEEYAKAVESFPMPDKPKKNAQLSGQTGYLVDLAKAYFINNNDRGITAEHLAKGGYEIHTTFDRKKVEKLAKAVEDVREKHIDAEKRPETDTHVQFGGASVNPKTGAIVAIYGGEDATKHFTNNADKTGAQVGSTFKPFVLAAAMRDGVRDPNSGPVQGPEERRIVDPDKSRYNGLNKLKIKKYDGSIWRNEKGEEWLQRNDGDESYRDINLREAMIHSANSPFVQLGMDVGIDKVRQAALDAGLREDSLIEADVPSFSIGISDPSAIRMAGAYATFAANGEQHEPYSVTQVKHGGQEIFKHEDKSERAFSSAVSSNITDVLRDVVEDPDGTGRNARLPGRDVAGKTGTTDGNKSAWFVGYTPQLATAIDMYRMDDDAENKNRGFLEMFGTGGQQKIHGSSFPSEIWHDYMEQALKGTEVERFPEPEPLGAETVYGGGLSSPEPTPSSQTPSETPSPTPSESPSQTPSETPQPSKSCNRFDWTCDPTAGQDGDPTNGGTDVGATDGGAADGGVTTSPSPPTGGNGSTSGGGNGGADGGTTQGGTGGSQGSGNGGGGWLGGAEG</sequence>
<evidence type="ECO:0000256" key="8">
    <source>
        <dbReference type="ARBA" id="ARBA00022960"/>
    </source>
</evidence>
<dbReference type="GO" id="GO:0006508">
    <property type="term" value="P:proteolysis"/>
    <property type="evidence" value="ECO:0007669"/>
    <property type="project" value="UniProtKB-KW"/>
</dbReference>
<keyword evidence="15" id="KW-1133">Transmembrane helix</keyword>
<evidence type="ECO:0000313" key="19">
    <source>
        <dbReference type="Proteomes" id="UP000484988"/>
    </source>
</evidence>
<evidence type="ECO:0000259" key="17">
    <source>
        <dbReference type="Pfam" id="PF00912"/>
    </source>
</evidence>
<evidence type="ECO:0000256" key="4">
    <source>
        <dbReference type="ARBA" id="ARBA00022670"/>
    </source>
</evidence>
<dbReference type="InterPro" id="IPR001460">
    <property type="entry name" value="PCN-bd_Tpept"/>
</dbReference>
<keyword evidence="9" id="KW-0573">Peptidoglycan synthesis</keyword>
<reference evidence="18 19" key="1">
    <citation type="submission" date="2020-02" db="EMBL/GenBank/DDBJ databases">
        <title>Whole Genome Shotgun Sequence of Streptomyces sp. strain CWH03.</title>
        <authorList>
            <person name="Dohra H."/>
            <person name="Kodani S."/>
            <person name="Yamamura H."/>
        </authorList>
    </citation>
    <scope>NUCLEOTIDE SEQUENCE [LARGE SCALE GENOMIC DNA]</scope>
    <source>
        <strain evidence="18 19">CWH03</strain>
    </source>
</reference>